<dbReference type="GeneID" id="113517862"/>
<feature type="region of interest" description="Disordered" evidence="1">
    <location>
        <begin position="691"/>
        <end position="816"/>
    </location>
</feature>
<feature type="compositionally biased region" description="Polar residues" evidence="1">
    <location>
        <begin position="49"/>
        <end position="69"/>
    </location>
</feature>
<feature type="compositionally biased region" description="Basic and acidic residues" evidence="1">
    <location>
        <begin position="791"/>
        <end position="801"/>
    </location>
</feature>
<feature type="compositionally biased region" description="Basic residues" evidence="1">
    <location>
        <begin position="627"/>
        <end position="648"/>
    </location>
</feature>
<feature type="compositionally biased region" description="Low complexity" evidence="1">
    <location>
        <begin position="743"/>
        <end position="760"/>
    </location>
</feature>
<dbReference type="RefSeq" id="XP_052752717.1">
    <property type="nucleotide sequence ID" value="XM_052896757.1"/>
</dbReference>
<keyword evidence="2" id="KW-1185">Reference proteome</keyword>
<dbReference type="PANTHER" id="PTHR33861">
    <property type="entry name" value="PROTEIN CBG18333"/>
    <property type="match status" value="1"/>
</dbReference>
<feature type="region of interest" description="Disordered" evidence="1">
    <location>
        <begin position="618"/>
        <end position="649"/>
    </location>
</feature>
<feature type="compositionally biased region" description="Polar residues" evidence="1">
    <location>
        <begin position="803"/>
        <end position="816"/>
    </location>
</feature>
<feature type="region of interest" description="Disordered" evidence="1">
    <location>
        <begin position="43"/>
        <end position="69"/>
    </location>
</feature>
<evidence type="ECO:0000313" key="2">
    <source>
        <dbReference type="Proteomes" id="UP001652740"/>
    </source>
</evidence>
<protein>
    <submittedName>
        <fullName evidence="3">Uncharacterized protein LOC113517862 isoform X1</fullName>
    </submittedName>
</protein>
<name>A0ABM3MMU7_GALME</name>
<evidence type="ECO:0000313" key="3">
    <source>
        <dbReference type="RefSeq" id="XP_052752717.1"/>
    </source>
</evidence>
<dbReference type="Proteomes" id="UP001652740">
    <property type="component" value="Unplaced"/>
</dbReference>
<proteinExistence type="predicted"/>
<evidence type="ECO:0000256" key="1">
    <source>
        <dbReference type="SAM" id="MobiDB-lite"/>
    </source>
</evidence>
<organism evidence="2 3">
    <name type="scientific">Galleria mellonella</name>
    <name type="common">Greater wax moth</name>
    <dbReference type="NCBI Taxonomy" id="7137"/>
    <lineage>
        <taxon>Eukaryota</taxon>
        <taxon>Metazoa</taxon>
        <taxon>Ecdysozoa</taxon>
        <taxon>Arthropoda</taxon>
        <taxon>Hexapoda</taxon>
        <taxon>Insecta</taxon>
        <taxon>Pterygota</taxon>
        <taxon>Neoptera</taxon>
        <taxon>Endopterygota</taxon>
        <taxon>Lepidoptera</taxon>
        <taxon>Glossata</taxon>
        <taxon>Ditrysia</taxon>
        <taxon>Pyraloidea</taxon>
        <taxon>Pyralidae</taxon>
        <taxon>Galleriinae</taxon>
        <taxon>Galleria</taxon>
    </lineage>
</organism>
<feature type="compositionally biased region" description="Low complexity" evidence="1">
    <location>
        <begin position="696"/>
        <end position="735"/>
    </location>
</feature>
<reference evidence="3" key="1">
    <citation type="submission" date="2025-08" db="UniProtKB">
        <authorList>
            <consortium name="RefSeq"/>
        </authorList>
    </citation>
    <scope>IDENTIFICATION</scope>
    <source>
        <tissue evidence="3">Whole larvae</tissue>
    </source>
</reference>
<dbReference type="InterPro" id="IPR027963">
    <property type="entry name" value="MEIOC"/>
</dbReference>
<dbReference type="Pfam" id="PF15189">
    <property type="entry name" value="MEIOC"/>
    <property type="match status" value="2"/>
</dbReference>
<dbReference type="PANTHER" id="PTHR33861:SF5">
    <property type="entry name" value="GAMMA-TUBULIN COMPLEX COMPONENT"/>
    <property type="match status" value="1"/>
</dbReference>
<gene>
    <name evidence="3" type="primary">LOC113517862</name>
</gene>
<sequence>MAFSDLCHIGNAYKTVENETDQSERIMEENSMVRDLITKILDETGPAEGSSSIQSSEKTLSMPSNNAQYPKSDTNTPFMPPSFNYQNNPYNFGQNEQNGFNFNLQNGFGNSNFVNYPDSDVALLGVDSITDSSDVTPEQLNLLRLAAQEIGGAQFSSPNEKYNYNFFELNQRNSLPDTMFPANNFNRPNSLNLDMNYNSNFDSTFNNTQRFPNKFENFKEQNQDTDLLAYLSQLNLSLERGRDETMQNMDYKLPMDNGHYQGEDFNKMQDNKMFYNRNFPPPQKNFNGDNFYDMMSQMNERNPMGQNFEYNQSTPVSTGNTINYKPNGFHQNDFMQRRDMNQVMQRDNFQANGAMNEQRGNFDNGLGRDNGQQAAIMRQNQELARQMSLLMRNRPPPNQLNVDVSFLPDNAPFNLGLGALLGPSPPVPPPVLASPMLDLPLLAPFYAMRNMRGAATSSGILHARLDACYEQWRQLERERKRTEARLALAYPGRAVSSSNSIPVPRLPPCPTRVDRLTVDMLREHTKVLTLMGKMETLRASVCVAQNKKPNKPEDGKITVLKRGQENVSDKEKATGVDSATFDPTTWKDDVKNLAEIAPHSEVESAMLAWRSAVGAVQAARRRELAPHHQHQHQHQHHQHQHHHQHQQRYMRPDPILQLAEAVKQLGICARRARCAMWCDLTLTVALAPRDSPPAPAAATPATAATTAATTATTQPTTPATTTPANTKPAANEAPAQFATQTAQKQVQDSVNNSNQSNSKQAPTENKEEKPNETQTTKSDTKTENNANKTNKQPEKQQDKNQQRRTQNYRKVNQGRNDFYQKNQRYDNRFMHSRHPYHYLATGPIN</sequence>
<accession>A0ABM3MMU7</accession>